<dbReference type="GO" id="GO:0005507">
    <property type="term" value="F:copper ion binding"/>
    <property type="evidence" value="ECO:0007669"/>
    <property type="project" value="TreeGrafter"/>
</dbReference>
<keyword evidence="3" id="KW-0808">Transferase</keyword>
<evidence type="ECO:0000256" key="3">
    <source>
        <dbReference type="ARBA" id="ARBA00022679"/>
    </source>
</evidence>
<comment type="catalytic activity">
    <reaction evidence="8">
        <text>adenosine + phosphate = alpha-D-ribose 1-phosphate + adenine</text>
        <dbReference type="Rhea" id="RHEA:27642"/>
        <dbReference type="ChEBI" id="CHEBI:16335"/>
        <dbReference type="ChEBI" id="CHEBI:16708"/>
        <dbReference type="ChEBI" id="CHEBI:43474"/>
        <dbReference type="ChEBI" id="CHEBI:57720"/>
        <dbReference type="EC" id="2.4.2.1"/>
    </reaction>
    <physiologicalReaction direction="left-to-right" evidence="8">
        <dbReference type="Rhea" id="RHEA:27643"/>
    </physiologicalReaction>
</comment>
<dbReference type="Proteomes" id="UP000567186">
    <property type="component" value="Unassembled WGS sequence"/>
</dbReference>
<evidence type="ECO:0000313" key="11">
    <source>
        <dbReference type="EMBL" id="NMT65527.1"/>
    </source>
</evidence>
<evidence type="ECO:0000256" key="10">
    <source>
        <dbReference type="RuleBase" id="RU361274"/>
    </source>
</evidence>
<evidence type="ECO:0000256" key="7">
    <source>
        <dbReference type="ARBA" id="ARBA00047989"/>
    </source>
</evidence>
<keyword evidence="12" id="KW-1185">Reference proteome</keyword>
<dbReference type="OrthoDB" id="4279at2"/>
<organism evidence="11 12">
    <name type="scientific">Marinobacter orientalis</name>
    <dbReference type="NCBI Taxonomy" id="1928859"/>
    <lineage>
        <taxon>Bacteria</taxon>
        <taxon>Pseudomonadati</taxon>
        <taxon>Pseudomonadota</taxon>
        <taxon>Gammaproteobacteria</taxon>
        <taxon>Pseudomonadales</taxon>
        <taxon>Marinobacteraceae</taxon>
        <taxon>Marinobacter</taxon>
    </lineage>
</organism>
<dbReference type="EMBL" id="JABCKY010000013">
    <property type="protein sequence ID" value="NMT65527.1"/>
    <property type="molecule type" value="Genomic_DNA"/>
</dbReference>
<accession>A0A7Y0RFY2</accession>
<evidence type="ECO:0000256" key="1">
    <source>
        <dbReference type="ARBA" id="ARBA00000553"/>
    </source>
</evidence>
<dbReference type="Gene3D" id="3.60.140.10">
    <property type="entry name" value="CNF1/YfiH-like putative cysteine hydrolases"/>
    <property type="match status" value="1"/>
</dbReference>
<dbReference type="GO" id="GO:0016787">
    <property type="term" value="F:hydrolase activity"/>
    <property type="evidence" value="ECO:0007669"/>
    <property type="project" value="UniProtKB-KW"/>
</dbReference>
<keyword evidence="4" id="KW-0479">Metal-binding</keyword>
<protein>
    <recommendedName>
        <fullName evidence="10">Purine nucleoside phosphorylase</fullName>
    </recommendedName>
</protein>
<sequence length="247" mass="26593">MTSELPLIIPHWPAPSWVKAASTTRVGGVSRPPWDTLNLGTHVGDAPEDVARNRNILHQRLGLAAGSFGWLNQVHGTDVVELPATGTVRADASVTSRPGNVCVVLTADCLPVLFCDPSTGRVAAAHAGWRGLADGVLEQVVARFTNPACVLAWLGPAIGPDQFEVGPEVRETFLLNDPLAADAFAPSPYREKHYLADIYTLARQRLAAAGVLQVYGGDFCTVTDQKRFFSYRRDGQTGRMASLIYTS</sequence>
<dbReference type="RefSeq" id="WP_135956663.1">
    <property type="nucleotide sequence ID" value="NZ_JABCKY010000013.1"/>
</dbReference>
<comment type="catalytic activity">
    <reaction evidence="7">
        <text>adenosine + H2O + H(+) = inosine + NH4(+)</text>
        <dbReference type="Rhea" id="RHEA:24408"/>
        <dbReference type="ChEBI" id="CHEBI:15377"/>
        <dbReference type="ChEBI" id="CHEBI:15378"/>
        <dbReference type="ChEBI" id="CHEBI:16335"/>
        <dbReference type="ChEBI" id="CHEBI:17596"/>
        <dbReference type="ChEBI" id="CHEBI:28938"/>
        <dbReference type="EC" id="3.5.4.4"/>
    </reaction>
    <physiologicalReaction direction="left-to-right" evidence="7">
        <dbReference type="Rhea" id="RHEA:24409"/>
    </physiologicalReaction>
</comment>
<proteinExistence type="inferred from homology"/>
<evidence type="ECO:0000256" key="2">
    <source>
        <dbReference type="ARBA" id="ARBA00007353"/>
    </source>
</evidence>
<evidence type="ECO:0000256" key="4">
    <source>
        <dbReference type="ARBA" id="ARBA00022723"/>
    </source>
</evidence>
<evidence type="ECO:0000313" key="12">
    <source>
        <dbReference type="Proteomes" id="UP000567186"/>
    </source>
</evidence>
<evidence type="ECO:0000256" key="5">
    <source>
        <dbReference type="ARBA" id="ARBA00022801"/>
    </source>
</evidence>
<dbReference type="CDD" id="cd16833">
    <property type="entry name" value="YfiH"/>
    <property type="match status" value="1"/>
</dbReference>
<dbReference type="GO" id="GO:0017061">
    <property type="term" value="F:S-methyl-5-thioadenosine phosphorylase activity"/>
    <property type="evidence" value="ECO:0007669"/>
    <property type="project" value="UniProtKB-EC"/>
</dbReference>
<dbReference type="InterPro" id="IPR003730">
    <property type="entry name" value="Cu_polyphenol_OxRdtase"/>
</dbReference>
<dbReference type="InterPro" id="IPR038371">
    <property type="entry name" value="Cu_polyphenol_OxRdtase_sf"/>
</dbReference>
<dbReference type="AlphaFoldDB" id="A0A7Y0RFY2"/>
<dbReference type="Pfam" id="PF02578">
    <property type="entry name" value="Cu-oxidase_4"/>
    <property type="match status" value="1"/>
</dbReference>
<comment type="similarity">
    <text evidence="2 10">Belongs to the purine nucleoside phosphorylase YfiH/LACC1 family.</text>
</comment>
<reference evidence="11 12" key="1">
    <citation type="submission" date="2020-04" db="EMBL/GenBank/DDBJ databases">
        <title>Marinobacter oceani sp. nov., isolated from marine solar saltern.</title>
        <authorList>
            <person name="Chen X.-Y."/>
        </authorList>
    </citation>
    <scope>NUCLEOTIDE SEQUENCE [LARGE SCALE GENOMIC DNA]</scope>
    <source>
        <strain evidence="11 12">W62</strain>
    </source>
</reference>
<comment type="caution">
    <text evidence="11">The sequence shown here is derived from an EMBL/GenBank/DDBJ whole genome shotgun (WGS) entry which is preliminary data.</text>
</comment>
<keyword evidence="5" id="KW-0378">Hydrolase</keyword>
<evidence type="ECO:0000256" key="8">
    <source>
        <dbReference type="ARBA" id="ARBA00048968"/>
    </source>
</evidence>
<comment type="catalytic activity">
    <reaction evidence="1">
        <text>inosine + phosphate = alpha-D-ribose 1-phosphate + hypoxanthine</text>
        <dbReference type="Rhea" id="RHEA:27646"/>
        <dbReference type="ChEBI" id="CHEBI:17368"/>
        <dbReference type="ChEBI" id="CHEBI:17596"/>
        <dbReference type="ChEBI" id="CHEBI:43474"/>
        <dbReference type="ChEBI" id="CHEBI:57720"/>
        <dbReference type="EC" id="2.4.2.1"/>
    </reaction>
    <physiologicalReaction direction="left-to-right" evidence="1">
        <dbReference type="Rhea" id="RHEA:27647"/>
    </physiologicalReaction>
</comment>
<comment type="catalytic activity">
    <reaction evidence="9">
        <text>S-methyl-5'-thioadenosine + phosphate = 5-(methylsulfanyl)-alpha-D-ribose 1-phosphate + adenine</text>
        <dbReference type="Rhea" id="RHEA:11852"/>
        <dbReference type="ChEBI" id="CHEBI:16708"/>
        <dbReference type="ChEBI" id="CHEBI:17509"/>
        <dbReference type="ChEBI" id="CHEBI:43474"/>
        <dbReference type="ChEBI" id="CHEBI:58533"/>
        <dbReference type="EC" id="2.4.2.28"/>
    </reaction>
    <physiologicalReaction direction="left-to-right" evidence="9">
        <dbReference type="Rhea" id="RHEA:11853"/>
    </physiologicalReaction>
</comment>
<evidence type="ECO:0000256" key="9">
    <source>
        <dbReference type="ARBA" id="ARBA00049893"/>
    </source>
</evidence>
<gene>
    <name evidence="11" type="primary">pgeF</name>
    <name evidence="11" type="ORF">HIU99_18255</name>
</gene>
<dbReference type="SUPFAM" id="SSF64438">
    <property type="entry name" value="CNF1/YfiH-like putative cysteine hydrolases"/>
    <property type="match status" value="1"/>
</dbReference>
<keyword evidence="6" id="KW-0862">Zinc</keyword>
<evidence type="ECO:0000256" key="6">
    <source>
        <dbReference type="ARBA" id="ARBA00022833"/>
    </source>
</evidence>
<dbReference type="InterPro" id="IPR011324">
    <property type="entry name" value="Cytotoxic_necrot_fac-like_cat"/>
</dbReference>
<name>A0A7Y0RFY2_9GAMM</name>
<dbReference type="PANTHER" id="PTHR30616:SF2">
    <property type="entry name" value="PURINE NUCLEOSIDE PHOSPHORYLASE LACC1"/>
    <property type="match status" value="1"/>
</dbReference>
<dbReference type="PANTHER" id="PTHR30616">
    <property type="entry name" value="UNCHARACTERIZED PROTEIN YFIH"/>
    <property type="match status" value="1"/>
</dbReference>
<dbReference type="NCBIfam" id="TIGR00726">
    <property type="entry name" value="peptidoglycan editing factor PgeF"/>
    <property type="match status" value="1"/>
</dbReference>